<dbReference type="InterPro" id="IPR050524">
    <property type="entry name" value="APC_YAT"/>
</dbReference>
<comment type="subcellular location">
    <subcellularLocation>
        <location evidence="1">Membrane</location>
        <topology evidence="1">Multi-pass membrane protein</topology>
    </subcellularLocation>
</comment>
<protein>
    <recommendedName>
        <fullName evidence="6">Amino acid permease/ SLC12A domain-containing protein</fullName>
    </recommendedName>
</protein>
<feature type="transmembrane region" description="Helical" evidence="5">
    <location>
        <begin position="267"/>
        <end position="287"/>
    </location>
</feature>
<feature type="transmembrane region" description="Helical" evidence="5">
    <location>
        <begin position="136"/>
        <end position="163"/>
    </location>
</feature>
<dbReference type="PANTHER" id="PTHR43341">
    <property type="entry name" value="AMINO ACID PERMEASE"/>
    <property type="match status" value="1"/>
</dbReference>
<dbReference type="EMBL" id="JAGMWT010000002">
    <property type="protein sequence ID" value="KAH7134922.1"/>
    <property type="molecule type" value="Genomic_DNA"/>
</dbReference>
<feature type="transmembrane region" description="Helical" evidence="5">
    <location>
        <begin position="38"/>
        <end position="59"/>
    </location>
</feature>
<dbReference type="Proteomes" id="UP000700596">
    <property type="component" value="Unassembled WGS sequence"/>
</dbReference>
<evidence type="ECO:0000256" key="2">
    <source>
        <dbReference type="ARBA" id="ARBA00022692"/>
    </source>
</evidence>
<evidence type="ECO:0000256" key="3">
    <source>
        <dbReference type="ARBA" id="ARBA00022989"/>
    </source>
</evidence>
<evidence type="ECO:0000256" key="5">
    <source>
        <dbReference type="SAM" id="Phobius"/>
    </source>
</evidence>
<keyword evidence="3 5" id="KW-1133">Transmembrane helix</keyword>
<accession>A0A9P9ED69</accession>
<keyword evidence="4 5" id="KW-0472">Membrane</keyword>
<feature type="domain" description="Amino acid permease/ SLC12A" evidence="6">
    <location>
        <begin position="3"/>
        <end position="293"/>
    </location>
</feature>
<organism evidence="7 8">
    <name type="scientific">Dendryphion nanum</name>
    <dbReference type="NCBI Taxonomy" id="256645"/>
    <lineage>
        <taxon>Eukaryota</taxon>
        <taxon>Fungi</taxon>
        <taxon>Dikarya</taxon>
        <taxon>Ascomycota</taxon>
        <taxon>Pezizomycotina</taxon>
        <taxon>Dothideomycetes</taxon>
        <taxon>Pleosporomycetidae</taxon>
        <taxon>Pleosporales</taxon>
        <taxon>Torulaceae</taxon>
        <taxon>Dendryphion</taxon>
    </lineage>
</organism>
<sequence>ISYAIPGISFAFTGVETVAVTAFEAQTSRSLRLPSQSIAYTTTLLYFLCLLGQCLNVSWTSDHLPGRFAENPHDPSSSSLTIIALWIWGKKGLAGFINGAMIFSCLSSGNTSLYLASRTLYGLALQVPRTNRLGKLCHSFSVVVPQTGVPAGSLFISAVAFVWLPFLRLQKGRNSLLVEIIQLSASVSCFIVWAALSLAYLRYYLWLKKCKRHLTGDHEQYVRNTKTYKPYTVLAWGQPIPSIISISGCIVIIAFCSARWWDSDATVSKVIAAYAAPTILLTLFIALKIINRRLWIRTSNDFTKLSVTLARLKWYKNDEIEAEDKRRTEATRVLSPPLERLQPTTETLPTSNLAVSTDLLGQRNQGLHVYSISQPSSGRSR</sequence>
<evidence type="ECO:0000256" key="1">
    <source>
        <dbReference type="ARBA" id="ARBA00004141"/>
    </source>
</evidence>
<comment type="caution">
    <text evidence="7">The sequence shown here is derived from an EMBL/GenBank/DDBJ whole genome shotgun (WGS) entry which is preliminary data.</text>
</comment>
<name>A0A9P9ED69_9PLEO</name>
<dbReference type="GO" id="GO:0015171">
    <property type="term" value="F:amino acid transmembrane transporter activity"/>
    <property type="evidence" value="ECO:0007669"/>
    <property type="project" value="TreeGrafter"/>
</dbReference>
<keyword evidence="8" id="KW-1185">Reference proteome</keyword>
<dbReference type="AlphaFoldDB" id="A0A9P9ED69"/>
<dbReference type="GO" id="GO:0016020">
    <property type="term" value="C:membrane"/>
    <property type="evidence" value="ECO:0007669"/>
    <property type="project" value="UniProtKB-SubCell"/>
</dbReference>
<dbReference type="Gene3D" id="1.20.1740.10">
    <property type="entry name" value="Amino acid/polyamine transporter I"/>
    <property type="match status" value="1"/>
</dbReference>
<proteinExistence type="predicted"/>
<feature type="non-terminal residue" evidence="7">
    <location>
        <position position="1"/>
    </location>
</feature>
<dbReference type="OrthoDB" id="3900342at2759"/>
<feature type="transmembrane region" description="Helical" evidence="5">
    <location>
        <begin position="183"/>
        <end position="205"/>
    </location>
</feature>
<evidence type="ECO:0000313" key="7">
    <source>
        <dbReference type="EMBL" id="KAH7134922.1"/>
    </source>
</evidence>
<reference evidence="7" key="1">
    <citation type="journal article" date="2021" name="Nat. Commun.">
        <title>Genetic determinants of endophytism in the Arabidopsis root mycobiome.</title>
        <authorList>
            <person name="Mesny F."/>
            <person name="Miyauchi S."/>
            <person name="Thiergart T."/>
            <person name="Pickel B."/>
            <person name="Atanasova L."/>
            <person name="Karlsson M."/>
            <person name="Huettel B."/>
            <person name="Barry K.W."/>
            <person name="Haridas S."/>
            <person name="Chen C."/>
            <person name="Bauer D."/>
            <person name="Andreopoulos W."/>
            <person name="Pangilinan J."/>
            <person name="LaButti K."/>
            <person name="Riley R."/>
            <person name="Lipzen A."/>
            <person name="Clum A."/>
            <person name="Drula E."/>
            <person name="Henrissat B."/>
            <person name="Kohler A."/>
            <person name="Grigoriev I.V."/>
            <person name="Martin F.M."/>
            <person name="Hacquard S."/>
        </authorList>
    </citation>
    <scope>NUCLEOTIDE SEQUENCE</scope>
    <source>
        <strain evidence="7">MPI-CAGE-CH-0243</strain>
    </source>
</reference>
<dbReference type="PANTHER" id="PTHR43341:SF9">
    <property type="entry name" value="DICARBOXYLIC AMINO ACID PERMEASE"/>
    <property type="match status" value="1"/>
</dbReference>
<dbReference type="Pfam" id="PF00324">
    <property type="entry name" value="AA_permease"/>
    <property type="match status" value="1"/>
</dbReference>
<gene>
    <name evidence="7" type="ORF">B0J11DRAFT_425375</name>
</gene>
<evidence type="ECO:0000313" key="8">
    <source>
        <dbReference type="Proteomes" id="UP000700596"/>
    </source>
</evidence>
<evidence type="ECO:0000256" key="4">
    <source>
        <dbReference type="ARBA" id="ARBA00023136"/>
    </source>
</evidence>
<feature type="transmembrane region" description="Helical" evidence="5">
    <location>
        <begin position="233"/>
        <end position="261"/>
    </location>
</feature>
<evidence type="ECO:0000259" key="6">
    <source>
        <dbReference type="Pfam" id="PF00324"/>
    </source>
</evidence>
<keyword evidence="2 5" id="KW-0812">Transmembrane</keyword>
<dbReference type="InterPro" id="IPR004841">
    <property type="entry name" value="AA-permease/SLC12A_dom"/>
</dbReference>